<dbReference type="SUPFAM" id="SSF141694">
    <property type="entry name" value="AF2212/PG0164-like"/>
    <property type="match status" value="1"/>
</dbReference>
<dbReference type="InterPro" id="IPR037079">
    <property type="entry name" value="AF2212/PG0164-like_sf"/>
</dbReference>
<accession>A0A2L0UE92</accession>
<evidence type="ECO:0008006" key="3">
    <source>
        <dbReference type="Google" id="ProtNLM"/>
    </source>
</evidence>
<sequence length="148" mass="15785">MDFSAVLELSGRTATGLQVPEQVLAALGGGRRPPVRVTIGTYTYRTTVGSMDGRPMIPVSAEHRTAAGIEAGRTVTVGLDLDTEERTVDVPEDLAVALSDDPALVRAFDALSVSRRKALVLPIVQAKGADTRRRRVLRAVDSLRPPPS</sequence>
<dbReference type="Pfam" id="PF13376">
    <property type="entry name" value="OmdA"/>
    <property type="match status" value="1"/>
</dbReference>
<evidence type="ECO:0000313" key="1">
    <source>
        <dbReference type="EMBL" id="AUZ87574.1"/>
    </source>
</evidence>
<dbReference type="Gene3D" id="2.40.30.100">
    <property type="entry name" value="AF2212/PG0164-like"/>
    <property type="match status" value="1"/>
</dbReference>
<dbReference type="Proteomes" id="UP000239187">
    <property type="component" value="Chromosome"/>
</dbReference>
<protein>
    <recommendedName>
        <fullName evidence="3">DUF1905 domain-containing protein</fullName>
    </recommendedName>
</protein>
<dbReference type="AlphaFoldDB" id="A0A2L0UE92"/>
<dbReference type="InterPro" id="IPR015018">
    <property type="entry name" value="DUF1905"/>
</dbReference>
<proteinExistence type="predicted"/>
<evidence type="ECO:0000313" key="2">
    <source>
        <dbReference type="Proteomes" id="UP000239187"/>
    </source>
</evidence>
<reference evidence="1 2" key="1">
    <citation type="submission" date="2017-11" db="EMBL/GenBank/DDBJ databases">
        <title>Draft genome of Arthrobacter agilis strain UMCV2, a plant growth-promoting rhizobacterium and biocontrol capacity of phytopathogenic fungi.</title>
        <authorList>
            <person name="Martinez-Camara R."/>
            <person name="Santoyo G."/>
            <person name="Moreno-Hagelsieb G."/>
            <person name="Valencia-Cantero E."/>
        </authorList>
    </citation>
    <scope>NUCLEOTIDE SEQUENCE [LARGE SCALE GENOMIC DNA]</scope>
    <source>
        <strain evidence="1 2">UMCV2</strain>
    </source>
</reference>
<name>A0A2L0UE92_9MICC</name>
<dbReference type="EMBL" id="CP024915">
    <property type="protein sequence ID" value="AUZ87574.1"/>
    <property type="molecule type" value="Genomic_DNA"/>
</dbReference>
<dbReference type="Pfam" id="PF08922">
    <property type="entry name" value="DUF1905"/>
    <property type="match status" value="1"/>
</dbReference>
<organism evidence="1 2">
    <name type="scientific">Arthrobacter agilis</name>
    <dbReference type="NCBI Taxonomy" id="37921"/>
    <lineage>
        <taxon>Bacteria</taxon>
        <taxon>Bacillati</taxon>
        <taxon>Actinomycetota</taxon>
        <taxon>Actinomycetes</taxon>
        <taxon>Micrococcales</taxon>
        <taxon>Micrococcaceae</taxon>
        <taxon>Arthrobacter</taxon>
    </lineage>
</organism>
<gene>
    <name evidence="1" type="ORF">CVO76_07990</name>
</gene>
<dbReference type="RefSeq" id="WP_208741586.1">
    <property type="nucleotide sequence ID" value="NZ_CP024915.1"/>
</dbReference>